<keyword evidence="2" id="KW-0812">Transmembrane</keyword>
<organism evidence="4 5">
    <name type="scientific">Flavobacterium bizetiae</name>
    <dbReference type="NCBI Taxonomy" id="2704140"/>
    <lineage>
        <taxon>Bacteria</taxon>
        <taxon>Pseudomonadati</taxon>
        <taxon>Bacteroidota</taxon>
        <taxon>Flavobacteriia</taxon>
        <taxon>Flavobacteriales</taxon>
        <taxon>Flavobacteriaceae</taxon>
        <taxon>Flavobacterium</taxon>
    </lineage>
</organism>
<dbReference type="Pfam" id="PF06580">
    <property type="entry name" value="His_kinase"/>
    <property type="match status" value="1"/>
</dbReference>
<feature type="coiled-coil region" evidence="1">
    <location>
        <begin position="323"/>
        <end position="355"/>
    </location>
</feature>
<dbReference type="PANTHER" id="PTHR34220:SF7">
    <property type="entry name" value="SENSOR HISTIDINE KINASE YPDA"/>
    <property type="match status" value="1"/>
</dbReference>
<dbReference type="EMBL" id="CADCSU010000109">
    <property type="protein sequence ID" value="CAA9200459.1"/>
    <property type="molecule type" value="Genomic_DNA"/>
</dbReference>
<keyword evidence="2" id="KW-0472">Membrane</keyword>
<keyword evidence="5" id="KW-1185">Reference proteome</keyword>
<evidence type="ECO:0000256" key="2">
    <source>
        <dbReference type="SAM" id="Phobius"/>
    </source>
</evidence>
<dbReference type="InterPro" id="IPR050640">
    <property type="entry name" value="Bact_2-comp_sensor_kinase"/>
</dbReference>
<keyword evidence="2" id="KW-1133">Transmembrane helix</keyword>
<evidence type="ECO:0000313" key="5">
    <source>
        <dbReference type="Proteomes" id="UP000479938"/>
    </source>
</evidence>
<sequence>MLLNFFYYTLKFTLKNTFSGRNFFILGIIFVFLTLLSIYILSGLMTQVTEKSNAESSQRSFVKKQEVIAQELSRFLETKNELKRIADISNAKNLSDNLKVLSNIHANDSLVKNNWFQIDNQKIEFTVSKNNSQLENSIKEFVAKNRDLNQSNTIVEDPENFFWRIYYKYTTANGTVIRYGYDIDLKSLQTYFSTIDQKAPNYAFVFDKKGTIIYHPEVKLLKKNIFKLTNIAPQDTTFTKREGFSKRIAPSEYLFLDIVRYTKRLNVKGTNWYIAVNFPREISNEDVNAVKQYAYLIYIITTAILIVFFYLFTIFTRRTFQEKEILAQEKNKLLLENEMINKEKALIQLQHLKEQINPHFLFNSLNSLYMLIDGNTAMARKFTLNLSKIYRYLINPPVNNIVTVQEELLFIEKYIFLQQTRFTEEFVFTINIEDESFLAKKVPYLAFQIAVENAIKHNIASEETPLKITININENVVIITNNLNEKQNFGKESKFGHKYLESIYKYYSKDNFKAYKKDGDFTCILPLIG</sequence>
<dbReference type="Proteomes" id="UP000479938">
    <property type="component" value="Unassembled WGS sequence"/>
</dbReference>
<evidence type="ECO:0000256" key="1">
    <source>
        <dbReference type="SAM" id="Coils"/>
    </source>
</evidence>
<reference evidence="4 5" key="1">
    <citation type="submission" date="2020-02" db="EMBL/GenBank/DDBJ databases">
        <authorList>
            <person name="Criscuolo A."/>
        </authorList>
    </citation>
    <scope>NUCLEOTIDE SEQUENCE [LARGE SCALE GENOMIC DNA]</scope>
    <source>
        <strain evidence="4">CIP105534</strain>
    </source>
</reference>
<feature type="transmembrane region" description="Helical" evidence="2">
    <location>
        <begin position="293"/>
        <end position="315"/>
    </location>
</feature>
<name>A0A6J4GQZ9_9FLAO</name>
<dbReference type="PANTHER" id="PTHR34220">
    <property type="entry name" value="SENSOR HISTIDINE KINASE YPDA"/>
    <property type="match status" value="1"/>
</dbReference>
<evidence type="ECO:0000259" key="3">
    <source>
        <dbReference type="Pfam" id="PF06580"/>
    </source>
</evidence>
<dbReference type="GO" id="GO:0000155">
    <property type="term" value="F:phosphorelay sensor kinase activity"/>
    <property type="evidence" value="ECO:0007669"/>
    <property type="project" value="InterPro"/>
</dbReference>
<dbReference type="CDD" id="cd18774">
    <property type="entry name" value="PDC2_HK_sensor"/>
    <property type="match status" value="1"/>
</dbReference>
<accession>A0A6J4GQZ9</accession>
<feature type="transmembrane region" description="Helical" evidence="2">
    <location>
        <begin position="21"/>
        <end position="41"/>
    </location>
</feature>
<keyword evidence="1" id="KW-0175">Coiled coil</keyword>
<evidence type="ECO:0000313" key="4">
    <source>
        <dbReference type="EMBL" id="CAA9200459.1"/>
    </source>
</evidence>
<dbReference type="InterPro" id="IPR010559">
    <property type="entry name" value="Sig_transdc_His_kin_internal"/>
</dbReference>
<feature type="domain" description="Signal transduction histidine kinase internal region" evidence="3">
    <location>
        <begin position="348"/>
        <end position="425"/>
    </location>
</feature>
<dbReference type="Gene3D" id="3.30.450.20">
    <property type="entry name" value="PAS domain"/>
    <property type="match status" value="1"/>
</dbReference>
<proteinExistence type="predicted"/>
<protein>
    <recommendedName>
        <fullName evidence="3">Signal transduction histidine kinase internal region domain-containing protein</fullName>
    </recommendedName>
</protein>
<dbReference type="AlphaFoldDB" id="A0A6J4GQZ9"/>
<dbReference type="GO" id="GO:0016020">
    <property type="term" value="C:membrane"/>
    <property type="evidence" value="ECO:0007669"/>
    <property type="project" value="InterPro"/>
</dbReference>
<gene>
    <name evidence="4" type="ORF">FLA105534_03106</name>
</gene>